<feature type="domain" description="YrdC-like" evidence="10">
    <location>
        <begin position="9"/>
        <end position="189"/>
    </location>
</feature>
<evidence type="ECO:0000256" key="6">
    <source>
        <dbReference type="ARBA" id="ARBA00022741"/>
    </source>
</evidence>
<dbReference type="KEGG" id="naq:D0T90_04720"/>
<evidence type="ECO:0000256" key="3">
    <source>
        <dbReference type="ARBA" id="ARBA00022679"/>
    </source>
</evidence>
<dbReference type="GO" id="GO:0000049">
    <property type="term" value="F:tRNA binding"/>
    <property type="evidence" value="ECO:0007669"/>
    <property type="project" value="TreeGrafter"/>
</dbReference>
<keyword evidence="6 9" id="KW-0547">Nucleotide-binding</keyword>
<name>A0A5P3MQL8_NEIAN</name>
<dbReference type="GO" id="GO:0002949">
    <property type="term" value="P:tRNA threonylcarbamoyladenosine modification"/>
    <property type="evidence" value="ECO:0007669"/>
    <property type="project" value="UniProtKB-UniRule"/>
</dbReference>
<dbReference type="InterPro" id="IPR023535">
    <property type="entry name" value="TC-AMP_synthase"/>
</dbReference>
<organism evidence="11 12">
    <name type="scientific">Neisseria animalis</name>
    <dbReference type="NCBI Taxonomy" id="492"/>
    <lineage>
        <taxon>Bacteria</taxon>
        <taxon>Pseudomonadati</taxon>
        <taxon>Pseudomonadota</taxon>
        <taxon>Betaproteobacteria</taxon>
        <taxon>Neisseriales</taxon>
        <taxon>Neisseriaceae</taxon>
        <taxon>Neisseria</taxon>
    </lineage>
</organism>
<dbReference type="GO" id="GO:0003725">
    <property type="term" value="F:double-stranded RNA binding"/>
    <property type="evidence" value="ECO:0007669"/>
    <property type="project" value="InterPro"/>
</dbReference>
<dbReference type="InterPro" id="IPR050156">
    <property type="entry name" value="TC-AMP_synthase_SUA5"/>
</dbReference>
<keyword evidence="3 9" id="KW-0808">Transferase</keyword>
<dbReference type="OrthoDB" id="9814580at2"/>
<dbReference type="InterPro" id="IPR017945">
    <property type="entry name" value="DHBP_synth_RibB-like_a/b_dom"/>
</dbReference>
<dbReference type="SUPFAM" id="SSF55821">
    <property type="entry name" value="YrdC/RibB"/>
    <property type="match status" value="1"/>
</dbReference>
<gene>
    <name evidence="9" type="primary">tsaC</name>
    <name evidence="11" type="ORF">D0T90_04720</name>
</gene>
<comment type="similarity">
    <text evidence="9">Belongs to the SUA5 family. TsaC subfamily.</text>
</comment>
<dbReference type="HAMAP" id="MF_01852">
    <property type="entry name" value="TsaC"/>
    <property type="match status" value="1"/>
</dbReference>
<dbReference type="Proteomes" id="UP000325536">
    <property type="component" value="Chromosome"/>
</dbReference>
<dbReference type="EMBL" id="CP031699">
    <property type="protein sequence ID" value="QEY23892.1"/>
    <property type="molecule type" value="Genomic_DNA"/>
</dbReference>
<dbReference type="InterPro" id="IPR006070">
    <property type="entry name" value="Sua5-like_dom"/>
</dbReference>
<dbReference type="AlphaFoldDB" id="A0A5P3MQL8"/>
<keyword evidence="4 9" id="KW-0819">tRNA processing</keyword>
<keyword evidence="5 9" id="KW-0548">Nucleotidyltransferase</keyword>
<evidence type="ECO:0000313" key="11">
    <source>
        <dbReference type="EMBL" id="QEY23892.1"/>
    </source>
</evidence>
<dbReference type="RefSeq" id="WP_123795723.1">
    <property type="nucleotide sequence ID" value="NZ_CP031699.1"/>
</dbReference>
<dbReference type="Pfam" id="PF01300">
    <property type="entry name" value="Sua5_yciO_yrdC"/>
    <property type="match status" value="1"/>
</dbReference>
<evidence type="ECO:0000259" key="10">
    <source>
        <dbReference type="PROSITE" id="PS51163"/>
    </source>
</evidence>
<dbReference type="PANTHER" id="PTHR17490">
    <property type="entry name" value="SUA5"/>
    <property type="match status" value="1"/>
</dbReference>
<evidence type="ECO:0000313" key="12">
    <source>
        <dbReference type="Proteomes" id="UP000325536"/>
    </source>
</evidence>
<proteinExistence type="inferred from homology"/>
<comment type="catalytic activity">
    <reaction evidence="8 9">
        <text>L-threonine + hydrogencarbonate + ATP = L-threonylcarbamoyladenylate + diphosphate + H2O</text>
        <dbReference type="Rhea" id="RHEA:36407"/>
        <dbReference type="ChEBI" id="CHEBI:15377"/>
        <dbReference type="ChEBI" id="CHEBI:17544"/>
        <dbReference type="ChEBI" id="CHEBI:30616"/>
        <dbReference type="ChEBI" id="CHEBI:33019"/>
        <dbReference type="ChEBI" id="CHEBI:57926"/>
        <dbReference type="ChEBI" id="CHEBI:73682"/>
        <dbReference type="EC" id="2.7.7.87"/>
    </reaction>
</comment>
<keyword evidence="2 9" id="KW-0963">Cytoplasm</keyword>
<dbReference type="PANTHER" id="PTHR17490:SF18">
    <property type="entry name" value="THREONYLCARBAMOYL-AMP SYNTHASE"/>
    <property type="match status" value="1"/>
</dbReference>
<evidence type="ECO:0000256" key="2">
    <source>
        <dbReference type="ARBA" id="ARBA00022490"/>
    </source>
</evidence>
<dbReference type="PROSITE" id="PS51163">
    <property type="entry name" value="YRDC"/>
    <property type="match status" value="1"/>
</dbReference>
<dbReference type="GO" id="GO:0005737">
    <property type="term" value="C:cytoplasm"/>
    <property type="evidence" value="ECO:0007669"/>
    <property type="project" value="UniProtKB-SubCell"/>
</dbReference>
<keyword evidence="7 9" id="KW-0067">ATP-binding</keyword>
<dbReference type="GO" id="GO:0005524">
    <property type="term" value="F:ATP binding"/>
    <property type="evidence" value="ECO:0007669"/>
    <property type="project" value="UniProtKB-UniRule"/>
</dbReference>
<sequence>MKFHRILSASLERRLKAHLKLGGLVAYPTESCYGLGCLPTLPSALKHLIRLKKRPQHKGLIVIGDSLTRLLPLLCKPSAKQQAELVQTWPAAKTFLLPARENVLPVLRGKGRQKLAVRVPAHSGARRLCRAVGAPLVSTSCNRAGKRVCKTEREVRRQFGRKVWVIGGLVGRQKTPSQIIDGETGTRLR</sequence>
<reference evidence="11 12" key="1">
    <citation type="submission" date="2018-08" db="EMBL/GenBank/DDBJ databases">
        <title>Neisseria animalis ATCC 49930 complete genome.</title>
        <authorList>
            <person name="Veseli I.A."/>
            <person name="Mascarenhas dos Santos A.C."/>
            <person name="Buttler R."/>
            <person name="Pombert J.-F."/>
        </authorList>
    </citation>
    <scope>NUCLEOTIDE SEQUENCE [LARGE SCALE GENOMIC DNA]</scope>
    <source>
        <strain evidence="11 12">ATCC 49930</strain>
    </source>
</reference>
<evidence type="ECO:0000256" key="1">
    <source>
        <dbReference type="ARBA" id="ARBA00004496"/>
    </source>
</evidence>
<dbReference type="Gene3D" id="3.90.870.10">
    <property type="entry name" value="DHBP synthase"/>
    <property type="match status" value="1"/>
</dbReference>
<evidence type="ECO:0000256" key="8">
    <source>
        <dbReference type="ARBA" id="ARBA00048366"/>
    </source>
</evidence>
<dbReference type="EC" id="2.7.7.87" evidence="9"/>
<keyword evidence="12" id="KW-1185">Reference proteome</keyword>
<dbReference type="GO" id="GO:0006450">
    <property type="term" value="P:regulation of translational fidelity"/>
    <property type="evidence" value="ECO:0007669"/>
    <property type="project" value="TreeGrafter"/>
</dbReference>
<dbReference type="GO" id="GO:0061710">
    <property type="term" value="F:L-threonylcarbamoyladenylate synthase"/>
    <property type="evidence" value="ECO:0007669"/>
    <property type="project" value="UniProtKB-EC"/>
</dbReference>
<evidence type="ECO:0000256" key="5">
    <source>
        <dbReference type="ARBA" id="ARBA00022695"/>
    </source>
</evidence>
<evidence type="ECO:0000256" key="9">
    <source>
        <dbReference type="HAMAP-Rule" id="MF_01852"/>
    </source>
</evidence>
<evidence type="ECO:0000256" key="4">
    <source>
        <dbReference type="ARBA" id="ARBA00022694"/>
    </source>
</evidence>
<accession>A0A5P3MQL8</accession>
<comment type="function">
    <text evidence="9">Required for the formation of a threonylcarbamoyl group on adenosine at position 37 (t(6)A37) in tRNAs that read codons beginning with adenine. Catalyzes the conversion of L-threonine, HCO(3)(-)/CO(2) and ATP to give threonylcarbamoyl-AMP (TC-AMP) as the acyladenylate intermediate, with the release of diphosphate.</text>
</comment>
<protein>
    <recommendedName>
        <fullName evidence="9">Threonylcarbamoyl-AMP synthase</fullName>
        <shortName evidence="9">TC-AMP synthase</shortName>
        <ecNumber evidence="9">2.7.7.87</ecNumber>
    </recommendedName>
    <alternativeName>
        <fullName evidence="9">L-threonylcarbamoyladenylate synthase</fullName>
    </alternativeName>
    <alternativeName>
        <fullName evidence="9">t(6)A37 threonylcarbamoyladenosine biosynthesis protein TsaC</fullName>
    </alternativeName>
    <alternativeName>
        <fullName evidence="9">tRNA threonylcarbamoyladenosine biosynthesis protein TsaC</fullName>
    </alternativeName>
</protein>
<evidence type="ECO:0000256" key="7">
    <source>
        <dbReference type="ARBA" id="ARBA00022840"/>
    </source>
</evidence>
<comment type="subcellular location">
    <subcellularLocation>
        <location evidence="1 9">Cytoplasm</location>
    </subcellularLocation>
</comment>